<proteinExistence type="predicted"/>
<dbReference type="Proteomes" id="UP000468591">
    <property type="component" value="Unassembled WGS sequence"/>
</dbReference>
<evidence type="ECO:0000256" key="4">
    <source>
        <dbReference type="SAM" id="Coils"/>
    </source>
</evidence>
<dbReference type="Pfam" id="PF07729">
    <property type="entry name" value="FCD"/>
    <property type="match status" value="1"/>
</dbReference>
<dbReference type="PANTHER" id="PTHR43537:SF45">
    <property type="entry name" value="GNTR FAMILY REGULATORY PROTEIN"/>
    <property type="match status" value="1"/>
</dbReference>
<dbReference type="AlphaFoldDB" id="A0A6P0CIX1"/>
<dbReference type="SMART" id="SM00895">
    <property type="entry name" value="FCD"/>
    <property type="match status" value="1"/>
</dbReference>
<dbReference type="InterPro" id="IPR036390">
    <property type="entry name" value="WH_DNA-bd_sf"/>
</dbReference>
<keyword evidence="7" id="KW-1185">Reference proteome</keyword>
<feature type="coiled-coil region" evidence="4">
    <location>
        <begin position="190"/>
        <end position="217"/>
    </location>
</feature>
<dbReference type="PROSITE" id="PS50949">
    <property type="entry name" value="HTH_GNTR"/>
    <property type="match status" value="1"/>
</dbReference>
<keyword evidence="2" id="KW-0238">DNA-binding</keyword>
<dbReference type="SUPFAM" id="SSF46785">
    <property type="entry name" value="Winged helix' DNA-binding domain"/>
    <property type="match status" value="1"/>
</dbReference>
<keyword evidence="3" id="KW-0804">Transcription</keyword>
<evidence type="ECO:0000259" key="5">
    <source>
        <dbReference type="PROSITE" id="PS50949"/>
    </source>
</evidence>
<gene>
    <name evidence="6" type="ORF">GV827_21695</name>
</gene>
<name>A0A6P0CIX1_9RHOB</name>
<evidence type="ECO:0000313" key="6">
    <source>
        <dbReference type="EMBL" id="NEK24986.1"/>
    </source>
</evidence>
<evidence type="ECO:0000256" key="2">
    <source>
        <dbReference type="ARBA" id="ARBA00023125"/>
    </source>
</evidence>
<evidence type="ECO:0000256" key="3">
    <source>
        <dbReference type="ARBA" id="ARBA00023163"/>
    </source>
</evidence>
<dbReference type="Gene3D" id="1.10.10.10">
    <property type="entry name" value="Winged helix-like DNA-binding domain superfamily/Winged helix DNA-binding domain"/>
    <property type="match status" value="1"/>
</dbReference>
<dbReference type="CDD" id="cd07377">
    <property type="entry name" value="WHTH_GntR"/>
    <property type="match status" value="1"/>
</dbReference>
<dbReference type="SUPFAM" id="SSF48008">
    <property type="entry name" value="GntR ligand-binding domain-like"/>
    <property type="match status" value="1"/>
</dbReference>
<accession>A0A6P0CIX1</accession>
<feature type="domain" description="HTH gntR-type" evidence="5">
    <location>
        <begin position="8"/>
        <end position="75"/>
    </location>
</feature>
<sequence length="218" mass="24605">MDAIKPPKTLSEQTHDILLNAICSGEFEPGQRLNQDEIAARLQVSRQPVNSAISVLKASGFVEDTGRRGVVVSQISVDQFLSIFELRSALEPFAIRLAHQRKPVDAAKQAQDMLKRGWNAVASKDVSLQINLDYEFHEMIYGWAGNPAIRDTMRTNWNHIRRSMGVVLRRGVASKTSWEEHDRIIAALMRSDVELAEDEMRQHIERAQEKTAALLSEC</sequence>
<keyword evidence="4" id="KW-0175">Coiled coil</keyword>
<evidence type="ECO:0000256" key="1">
    <source>
        <dbReference type="ARBA" id="ARBA00023015"/>
    </source>
</evidence>
<protein>
    <submittedName>
        <fullName evidence="6">FCD domain-containing protein</fullName>
    </submittedName>
</protein>
<dbReference type="RefSeq" id="WP_164356150.1">
    <property type="nucleotide sequence ID" value="NZ_JAABNT010000031.1"/>
</dbReference>
<dbReference type="EMBL" id="JAABNT010000031">
    <property type="protein sequence ID" value="NEK24986.1"/>
    <property type="molecule type" value="Genomic_DNA"/>
</dbReference>
<dbReference type="GO" id="GO:0003677">
    <property type="term" value="F:DNA binding"/>
    <property type="evidence" value="ECO:0007669"/>
    <property type="project" value="UniProtKB-KW"/>
</dbReference>
<reference evidence="6 7" key="1">
    <citation type="submission" date="2020-01" db="EMBL/GenBank/DDBJ databases">
        <title>Sulfitobacter sediminilitoris sp. nov., isolated from a tidal flat.</title>
        <authorList>
            <person name="Park S."/>
            <person name="Yoon J.-H."/>
        </authorList>
    </citation>
    <scope>NUCLEOTIDE SEQUENCE [LARGE SCALE GENOMIC DNA]</scope>
    <source>
        <strain evidence="6 7">JBTF-M27</strain>
    </source>
</reference>
<dbReference type="InterPro" id="IPR036388">
    <property type="entry name" value="WH-like_DNA-bd_sf"/>
</dbReference>
<dbReference type="InterPro" id="IPR011711">
    <property type="entry name" value="GntR_C"/>
</dbReference>
<dbReference type="PANTHER" id="PTHR43537">
    <property type="entry name" value="TRANSCRIPTIONAL REGULATOR, GNTR FAMILY"/>
    <property type="match status" value="1"/>
</dbReference>
<organism evidence="6 7">
    <name type="scientific">Sulfitobacter sediminilitoris</name>
    <dbReference type="NCBI Taxonomy" id="2698830"/>
    <lineage>
        <taxon>Bacteria</taxon>
        <taxon>Pseudomonadati</taxon>
        <taxon>Pseudomonadota</taxon>
        <taxon>Alphaproteobacteria</taxon>
        <taxon>Rhodobacterales</taxon>
        <taxon>Roseobacteraceae</taxon>
        <taxon>Sulfitobacter</taxon>
    </lineage>
</organism>
<dbReference type="SMART" id="SM00345">
    <property type="entry name" value="HTH_GNTR"/>
    <property type="match status" value="1"/>
</dbReference>
<dbReference type="GO" id="GO:0003700">
    <property type="term" value="F:DNA-binding transcription factor activity"/>
    <property type="evidence" value="ECO:0007669"/>
    <property type="project" value="InterPro"/>
</dbReference>
<dbReference type="Pfam" id="PF00392">
    <property type="entry name" value="GntR"/>
    <property type="match status" value="1"/>
</dbReference>
<comment type="caution">
    <text evidence="6">The sequence shown here is derived from an EMBL/GenBank/DDBJ whole genome shotgun (WGS) entry which is preliminary data.</text>
</comment>
<evidence type="ECO:0000313" key="7">
    <source>
        <dbReference type="Proteomes" id="UP000468591"/>
    </source>
</evidence>
<dbReference type="Gene3D" id="1.20.120.530">
    <property type="entry name" value="GntR ligand-binding domain-like"/>
    <property type="match status" value="1"/>
</dbReference>
<keyword evidence="1" id="KW-0805">Transcription regulation</keyword>
<dbReference type="InterPro" id="IPR008920">
    <property type="entry name" value="TF_FadR/GntR_C"/>
</dbReference>
<dbReference type="InterPro" id="IPR000524">
    <property type="entry name" value="Tscrpt_reg_HTH_GntR"/>
</dbReference>